<keyword evidence="10" id="KW-1185">Reference proteome</keyword>
<dbReference type="PANTHER" id="PTHR13581">
    <property type="entry name" value="MRG-BINDING PROTEIN"/>
    <property type="match status" value="1"/>
</dbReference>
<dbReference type="GO" id="GO:0035267">
    <property type="term" value="C:NuA4 histone acetyltransferase complex"/>
    <property type="evidence" value="ECO:0007669"/>
    <property type="project" value="TreeGrafter"/>
</dbReference>
<sequence length="269" mass="30126">MATSTITMTEPPPESLDPTKWTTPQELCLLQALTRYKPVGIHKHFRMLSILDTLHTSGTIPQPLPDHPHASTADGVWKKLNSLYDLAALDEREDAIFADIPADEDVNEKTVEYWREFDLGGDFERDMWDRRLAEGEEVWSDDGEVPEVRMRESTIGDSEDPRSSPVGSLRGTRSSGRRAAGRRLTEVKQEESVTGSVKGSRRTSKAASPSLKDEDTEMHDADQDDEEDSGDEEDESEQGETEDDSRKAGRTTRGRGGRRGRGRRGRRGK</sequence>
<feature type="compositionally biased region" description="Acidic residues" evidence="8">
    <location>
        <begin position="214"/>
        <end position="243"/>
    </location>
</feature>
<reference evidence="9 10" key="1">
    <citation type="submission" date="2022-12" db="EMBL/GenBank/DDBJ databases">
        <title>Genomic features and morphological characterization of a novel Knufia sp. strain isolated from spacecraft assembly facility.</title>
        <authorList>
            <person name="Teixeira M."/>
            <person name="Chander A.M."/>
            <person name="Stajich J.E."/>
            <person name="Venkateswaran K."/>
        </authorList>
    </citation>
    <scope>NUCLEOTIDE SEQUENCE [LARGE SCALE GENOMIC DNA]</scope>
    <source>
        <strain evidence="9 10">FJI-L2-BK-P2</strain>
    </source>
</reference>
<feature type="region of interest" description="Disordered" evidence="8">
    <location>
        <begin position="137"/>
        <end position="269"/>
    </location>
</feature>
<comment type="function">
    <text evidence="7">Component of the NuA4 histone acetyltransferase complex which is involved in transcriptional activation of selected genes principally by acetylation of nucleosomal histone H4 and H2A. The NuA4 complex is also involved in DNA repair.</text>
</comment>
<evidence type="ECO:0000256" key="1">
    <source>
        <dbReference type="ARBA" id="ARBA00004123"/>
    </source>
</evidence>
<dbReference type="InterPro" id="IPR012423">
    <property type="entry name" value="Eaf7/MRGBP"/>
</dbReference>
<evidence type="ECO:0000256" key="8">
    <source>
        <dbReference type="SAM" id="MobiDB-lite"/>
    </source>
</evidence>
<dbReference type="AlphaFoldDB" id="A0AAN8EM05"/>
<dbReference type="GO" id="GO:0005634">
    <property type="term" value="C:nucleus"/>
    <property type="evidence" value="ECO:0007669"/>
    <property type="project" value="UniProtKB-SubCell"/>
</dbReference>
<dbReference type="GO" id="GO:0006357">
    <property type="term" value="P:regulation of transcription by RNA polymerase II"/>
    <property type="evidence" value="ECO:0007669"/>
    <property type="project" value="TreeGrafter"/>
</dbReference>
<name>A0AAN8EM05_9EURO</name>
<protein>
    <submittedName>
        <fullName evidence="9">Uncharacterized protein</fullName>
    </submittedName>
</protein>
<comment type="similarity">
    <text evidence="2">Belongs to the EAF7 family.</text>
</comment>
<dbReference type="GO" id="GO:0006325">
    <property type="term" value="P:chromatin organization"/>
    <property type="evidence" value="ECO:0007669"/>
    <property type="project" value="UniProtKB-KW"/>
</dbReference>
<gene>
    <name evidence="9" type="ORF">OHC33_000135</name>
</gene>
<dbReference type="EMBL" id="JAKLMC020000001">
    <property type="protein sequence ID" value="KAK5958293.1"/>
    <property type="molecule type" value="Genomic_DNA"/>
</dbReference>
<feature type="compositionally biased region" description="Basic residues" evidence="8">
    <location>
        <begin position="248"/>
        <end position="269"/>
    </location>
</feature>
<evidence type="ECO:0000256" key="6">
    <source>
        <dbReference type="ARBA" id="ARBA00023242"/>
    </source>
</evidence>
<proteinExistence type="inferred from homology"/>
<evidence type="ECO:0000256" key="4">
    <source>
        <dbReference type="ARBA" id="ARBA00023015"/>
    </source>
</evidence>
<evidence type="ECO:0000256" key="2">
    <source>
        <dbReference type="ARBA" id="ARBA00007117"/>
    </source>
</evidence>
<organism evidence="9 10">
    <name type="scientific">Knufia fluminis</name>
    <dbReference type="NCBI Taxonomy" id="191047"/>
    <lineage>
        <taxon>Eukaryota</taxon>
        <taxon>Fungi</taxon>
        <taxon>Dikarya</taxon>
        <taxon>Ascomycota</taxon>
        <taxon>Pezizomycotina</taxon>
        <taxon>Eurotiomycetes</taxon>
        <taxon>Chaetothyriomycetidae</taxon>
        <taxon>Chaetothyriales</taxon>
        <taxon>Trichomeriaceae</taxon>
        <taxon>Knufia</taxon>
    </lineage>
</organism>
<keyword evidence="5" id="KW-0804">Transcription</keyword>
<dbReference type="PANTHER" id="PTHR13581:SF5">
    <property type="entry name" value="MRG_MORF4L-BINDING PROTEIN"/>
    <property type="match status" value="1"/>
</dbReference>
<evidence type="ECO:0000256" key="7">
    <source>
        <dbReference type="ARBA" id="ARBA00025178"/>
    </source>
</evidence>
<evidence type="ECO:0000256" key="5">
    <source>
        <dbReference type="ARBA" id="ARBA00023163"/>
    </source>
</evidence>
<feature type="compositionally biased region" description="Basic and acidic residues" evidence="8">
    <location>
        <begin position="146"/>
        <end position="162"/>
    </location>
</feature>
<comment type="subcellular location">
    <subcellularLocation>
        <location evidence="1">Nucleus</location>
    </subcellularLocation>
</comment>
<dbReference type="Proteomes" id="UP001316803">
    <property type="component" value="Unassembled WGS sequence"/>
</dbReference>
<keyword evidence="3" id="KW-0156">Chromatin regulator</keyword>
<feature type="region of interest" description="Disordered" evidence="8">
    <location>
        <begin position="1"/>
        <end position="21"/>
    </location>
</feature>
<evidence type="ECO:0000313" key="9">
    <source>
        <dbReference type="EMBL" id="KAK5958293.1"/>
    </source>
</evidence>
<dbReference type="Pfam" id="PF07904">
    <property type="entry name" value="Eaf7"/>
    <property type="match status" value="1"/>
</dbReference>
<keyword evidence="6" id="KW-0539">Nucleus</keyword>
<evidence type="ECO:0000256" key="3">
    <source>
        <dbReference type="ARBA" id="ARBA00022853"/>
    </source>
</evidence>
<accession>A0AAN8EM05</accession>
<keyword evidence="4" id="KW-0805">Transcription regulation</keyword>
<comment type="caution">
    <text evidence="9">The sequence shown here is derived from an EMBL/GenBank/DDBJ whole genome shotgun (WGS) entry which is preliminary data.</text>
</comment>
<evidence type="ECO:0000313" key="10">
    <source>
        <dbReference type="Proteomes" id="UP001316803"/>
    </source>
</evidence>